<dbReference type="InterPro" id="IPR024332">
    <property type="entry name" value="MOZART2"/>
</dbReference>
<keyword evidence="8" id="KW-1185">Reference proteome</keyword>
<evidence type="ECO:0000256" key="3">
    <source>
        <dbReference type="ARBA" id="ARBA00007286"/>
    </source>
</evidence>
<protein>
    <submittedName>
        <fullName evidence="7">Mitotic-spindle organizing protein 2A</fullName>
    </submittedName>
</protein>
<dbReference type="Pfam" id="PF12926">
    <property type="entry name" value="MOZART2"/>
    <property type="match status" value="1"/>
</dbReference>
<keyword evidence="4" id="KW-0963">Cytoplasm</keyword>
<dbReference type="PANTHER" id="PTHR28578:SF2">
    <property type="entry name" value="MITOTIC-SPINDLE ORGANIZING PROTEIN 2"/>
    <property type="match status" value="1"/>
</dbReference>
<dbReference type="PANTHER" id="PTHR28578">
    <property type="entry name" value="MITOTIC-SPINDLE ORGANIZING PROTEIN 2A-RELATED"/>
    <property type="match status" value="1"/>
</dbReference>
<evidence type="ECO:0000256" key="2">
    <source>
        <dbReference type="ARBA" id="ARBA00004300"/>
    </source>
</evidence>
<proteinExistence type="inferred from homology"/>
<organism evidence="7 8">
    <name type="scientific">Holothuria leucospilota</name>
    <name type="common">Black long sea cucumber</name>
    <name type="synonym">Mertensiothuria leucospilota</name>
    <dbReference type="NCBI Taxonomy" id="206669"/>
    <lineage>
        <taxon>Eukaryota</taxon>
        <taxon>Metazoa</taxon>
        <taxon>Echinodermata</taxon>
        <taxon>Eleutherozoa</taxon>
        <taxon>Echinozoa</taxon>
        <taxon>Holothuroidea</taxon>
        <taxon>Aspidochirotacea</taxon>
        <taxon>Aspidochirotida</taxon>
        <taxon>Holothuriidae</taxon>
        <taxon>Holothuria</taxon>
    </lineage>
</organism>
<dbReference type="GO" id="GO:0005819">
    <property type="term" value="C:spindle"/>
    <property type="evidence" value="ECO:0007669"/>
    <property type="project" value="UniProtKB-SubCell"/>
</dbReference>
<feature type="region of interest" description="Disordered" evidence="6">
    <location>
        <begin position="77"/>
        <end position="132"/>
    </location>
</feature>
<dbReference type="EMBL" id="JAIZAY010000004">
    <property type="protein sequence ID" value="KAJ8043716.1"/>
    <property type="molecule type" value="Genomic_DNA"/>
</dbReference>
<evidence type="ECO:0000313" key="8">
    <source>
        <dbReference type="Proteomes" id="UP001152320"/>
    </source>
</evidence>
<evidence type="ECO:0000256" key="5">
    <source>
        <dbReference type="ARBA" id="ARBA00023212"/>
    </source>
</evidence>
<dbReference type="AlphaFoldDB" id="A0A9Q1CEZ5"/>
<dbReference type="OrthoDB" id="10064769at2759"/>
<comment type="caution">
    <text evidence="7">The sequence shown here is derived from an EMBL/GenBank/DDBJ whole genome shotgun (WGS) entry which is preliminary data.</text>
</comment>
<sequence length="132" mass="14408">MSSKSSKSYKYAIQGKKARDALNQEEQELYDLCNLAGVEISPAVLRIILDLLKLNVSPMAIAQMLKSVIHQGRMVDVPSVTSESKAASSSRPSSRKGDKSTSSKSKASSGREERHRQEKAAKTNSHKSSENT</sequence>
<dbReference type="Proteomes" id="UP001152320">
    <property type="component" value="Chromosome 4"/>
</dbReference>
<keyword evidence="5" id="KW-0206">Cytoskeleton</keyword>
<dbReference type="GO" id="GO:0005813">
    <property type="term" value="C:centrosome"/>
    <property type="evidence" value="ECO:0007669"/>
    <property type="project" value="UniProtKB-SubCell"/>
</dbReference>
<evidence type="ECO:0000256" key="4">
    <source>
        <dbReference type="ARBA" id="ARBA00022490"/>
    </source>
</evidence>
<feature type="compositionally biased region" description="Basic and acidic residues" evidence="6">
    <location>
        <begin position="109"/>
        <end position="132"/>
    </location>
</feature>
<gene>
    <name evidence="7" type="ORF">HOLleu_10927</name>
</gene>
<evidence type="ECO:0000256" key="1">
    <source>
        <dbReference type="ARBA" id="ARBA00004186"/>
    </source>
</evidence>
<feature type="compositionally biased region" description="Low complexity" evidence="6">
    <location>
        <begin position="78"/>
        <end position="92"/>
    </location>
</feature>
<evidence type="ECO:0000256" key="6">
    <source>
        <dbReference type="SAM" id="MobiDB-lite"/>
    </source>
</evidence>
<comment type="similarity">
    <text evidence="3">Belongs to the MOZART2 family.</text>
</comment>
<accession>A0A9Q1CEZ5</accession>
<evidence type="ECO:0000313" key="7">
    <source>
        <dbReference type="EMBL" id="KAJ8043716.1"/>
    </source>
</evidence>
<reference evidence="7" key="1">
    <citation type="submission" date="2021-10" db="EMBL/GenBank/DDBJ databases">
        <title>Tropical sea cucumber genome reveals ecological adaptation and Cuvierian tubules defense mechanism.</title>
        <authorList>
            <person name="Chen T."/>
        </authorList>
    </citation>
    <scope>NUCLEOTIDE SEQUENCE</scope>
    <source>
        <strain evidence="7">Nanhai2018</strain>
        <tissue evidence="7">Muscle</tissue>
    </source>
</reference>
<comment type="subcellular location">
    <subcellularLocation>
        <location evidence="2">Cytoplasm</location>
        <location evidence="2">Cytoskeleton</location>
        <location evidence="2">Microtubule organizing center</location>
        <location evidence="2">Centrosome</location>
    </subcellularLocation>
    <subcellularLocation>
        <location evidence="1">Cytoplasm</location>
        <location evidence="1">Cytoskeleton</location>
        <location evidence="1">Spindle</location>
    </subcellularLocation>
</comment>
<name>A0A9Q1CEZ5_HOLLE</name>